<dbReference type="PANTHER" id="PTHR30050:SF5">
    <property type="entry name" value="DNAA REGULATORY INACTIVATOR HDA"/>
    <property type="match status" value="1"/>
</dbReference>
<sequence length="246" mass="27085">MHAQSADIGVNTTNPQLHLPIELRREPTLAEYLPGPNAEAVEAISAMAAGSGEPFLFLFGSPGTGKTHLLQAACLDAAQRGLKTHFIPLGTEGLEPEILENLERSDLVAIDDLEAIAGDANWERTLFAFFNQIRAHGNRLLIAAGSAPDSLPLTLADLRSRLQWGPRYCLIPLNDAECERLLIQSAAHRGMRLSDDVIRHIMHYSARDPSSLMTLIARLDSISLREQRQPTIRLVRSAMLEESPDR</sequence>
<keyword evidence="3" id="KW-1185">Reference proteome</keyword>
<dbReference type="CDD" id="cd00009">
    <property type="entry name" value="AAA"/>
    <property type="match status" value="1"/>
</dbReference>
<dbReference type="PANTHER" id="PTHR30050">
    <property type="entry name" value="CHROMOSOMAL REPLICATION INITIATOR PROTEIN DNAA"/>
    <property type="match status" value="1"/>
</dbReference>
<dbReference type="GO" id="GO:0006270">
    <property type="term" value="P:DNA replication initiation"/>
    <property type="evidence" value="ECO:0007669"/>
    <property type="project" value="TreeGrafter"/>
</dbReference>
<proteinExistence type="predicted"/>
<reference evidence="2 3" key="1">
    <citation type="submission" date="2012-11" db="EMBL/GenBank/DDBJ databases">
        <title>Genome assembly of Thiorhodococcus sp. AK35.</title>
        <authorList>
            <person name="Nupur N."/>
            <person name="Khatri I."/>
            <person name="Subramanian S."/>
            <person name="Pinnaka A."/>
        </authorList>
    </citation>
    <scope>NUCLEOTIDE SEQUENCE [LARGE SCALE GENOMIC DNA]</scope>
    <source>
        <strain evidence="2 3">AK35</strain>
    </source>
</reference>
<dbReference type="Proteomes" id="UP000019460">
    <property type="component" value="Unassembled WGS sequence"/>
</dbReference>
<dbReference type="eggNOG" id="COG0593">
    <property type="taxonomic scope" value="Bacteria"/>
</dbReference>
<comment type="caution">
    <text evidence="2">The sequence shown here is derived from an EMBL/GenBank/DDBJ whole genome shotgun (WGS) entry which is preliminary data.</text>
</comment>
<dbReference type="Gene3D" id="1.10.8.60">
    <property type="match status" value="1"/>
</dbReference>
<dbReference type="InterPro" id="IPR017788">
    <property type="entry name" value="Hda"/>
</dbReference>
<dbReference type="Gene3D" id="3.40.50.300">
    <property type="entry name" value="P-loop containing nucleotide triphosphate hydrolases"/>
    <property type="match status" value="1"/>
</dbReference>
<dbReference type="SUPFAM" id="SSF52540">
    <property type="entry name" value="P-loop containing nucleoside triphosphate hydrolases"/>
    <property type="match status" value="1"/>
</dbReference>
<dbReference type="OrthoDB" id="9784878at2"/>
<evidence type="ECO:0000259" key="1">
    <source>
        <dbReference type="SMART" id="SM00382"/>
    </source>
</evidence>
<dbReference type="GO" id="GO:0032297">
    <property type="term" value="P:negative regulation of DNA-templated DNA replication initiation"/>
    <property type="evidence" value="ECO:0007669"/>
    <property type="project" value="InterPro"/>
</dbReference>
<dbReference type="InterPro" id="IPR003593">
    <property type="entry name" value="AAA+_ATPase"/>
</dbReference>
<dbReference type="InterPro" id="IPR055199">
    <property type="entry name" value="Hda_lid"/>
</dbReference>
<evidence type="ECO:0000313" key="3">
    <source>
        <dbReference type="Proteomes" id="UP000019460"/>
    </source>
</evidence>
<gene>
    <name evidence="2" type="ORF">D779_2183</name>
</gene>
<dbReference type="SMART" id="SM00382">
    <property type="entry name" value="AAA"/>
    <property type="match status" value="1"/>
</dbReference>
<dbReference type="Pfam" id="PF00308">
    <property type="entry name" value="Bac_DnaA"/>
    <property type="match status" value="1"/>
</dbReference>
<dbReference type="AlphaFoldDB" id="W9V5L0"/>
<dbReference type="InterPro" id="IPR013317">
    <property type="entry name" value="DnaA_dom"/>
</dbReference>
<name>W9V5L0_9GAMM</name>
<dbReference type="Pfam" id="PF22688">
    <property type="entry name" value="Hda_lid"/>
    <property type="match status" value="1"/>
</dbReference>
<dbReference type="EMBL" id="AONC01000037">
    <property type="protein sequence ID" value="EXJ14654.1"/>
    <property type="molecule type" value="Genomic_DNA"/>
</dbReference>
<protein>
    <submittedName>
        <fullName evidence="2">DnaA regulatory inactivator Had</fullName>
    </submittedName>
</protein>
<evidence type="ECO:0000313" key="2">
    <source>
        <dbReference type="EMBL" id="EXJ14654.1"/>
    </source>
</evidence>
<dbReference type="STRING" id="1249627.D779_2183"/>
<accession>W9V5L0</accession>
<feature type="domain" description="AAA+ ATPase" evidence="1">
    <location>
        <begin position="52"/>
        <end position="170"/>
    </location>
</feature>
<organism evidence="2 3">
    <name type="scientific">Imhoffiella purpurea</name>
    <dbReference type="NCBI Taxonomy" id="1249627"/>
    <lineage>
        <taxon>Bacteria</taxon>
        <taxon>Pseudomonadati</taxon>
        <taxon>Pseudomonadota</taxon>
        <taxon>Gammaproteobacteria</taxon>
        <taxon>Chromatiales</taxon>
        <taxon>Chromatiaceae</taxon>
        <taxon>Imhoffiella</taxon>
    </lineage>
</organism>
<dbReference type="RefSeq" id="WP_094300787.1">
    <property type="nucleotide sequence ID" value="NZ_AONC01000037.1"/>
</dbReference>
<dbReference type="InterPro" id="IPR027417">
    <property type="entry name" value="P-loop_NTPase"/>
</dbReference>
<dbReference type="NCBIfam" id="TIGR03420">
    <property type="entry name" value="DnaA_homol_Hda"/>
    <property type="match status" value="1"/>
</dbReference>